<dbReference type="RefSeq" id="WP_073826036.1">
    <property type="nucleotide sequence ID" value="NZ_JAUNKL010000004.1"/>
</dbReference>
<proteinExistence type="predicted"/>
<comment type="caution">
    <text evidence="4">The sequence shown here is derived from an EMBL/GenBank/DDBJ whole genome shotgun (WGS) entry which is preliminary data.</text>
</comment>
<feature type="domain" description="Glycosyltransferase subfamily 4-like N-terminal" evidence="3">
    <location>
        <begin position="17"/>
        <end position="170"/>
    </location>
</feature>
<keyword evidence="5" id="KW-1185">Reference proteome</keyword>
<dbReference type="GO" id="GO:0016758">
    <property type="term" value="F:hexosyltransferase activity"/>
    <property type="evidence" value="ECO:0007669"/>
    <property type="project" value="TreeGrafter"/>
</dbReference>
<dbReference type="InterPro" id="IPR028098">
    <property type="entry name" value="Glyco_trans_4-like_N"/>
</dbReference>
<organism evidence="4 5">
    <name type="scientific">Buchananella hordeovulneris</name>
    <dbReference type="NCBI Taxonomy" id="52770"/>
    <lineage>
        <taxon>Bacteria</taxon>
        <taxon>Bacillati</taxon>
        <taxon>Actinomycetota</taxon>
        <taxon>Actinomycetes</taxon>
        <taxon>Actinomycetales</taxon>
        <taxon>Actinomycetaceae</taxon>
        <taxon>Buchananella</taxon>
    </lineage>
</organism>
<dbReference type="SUPFAM" id="SSF53756">
    <property type="entry name" value="UDP-Glycosyltransferase/glycogen phosphorylase"/>
    <property type="match status" value="1"/>
</dbReference>
<dbReference type="AlphaFoldDB" id="A0A1Q5PTT8"/>
<dbReference type="EMBL" id="MQVS01000013">
    <property type="protein sequence ID" value="OKL50889.1"/>
    <property type="molecule type" value="Genomic_DNA"/>
</dbReference>
<dbReference type="Pfam" id="PF13579">
    <property type="entry name" value="Glyco_trans_4_4"/>
    <property type="match status" value="1"/>
</dbReference>
<keyword evidence="1" id="KW-0328">Glycosyltransferase</keyword>
<accession>A0A1Q5PTT8</accession>
<evidence type="ECO:0000313" key="5">
    <source>
        <dbReference type="Proteomes" id="UP000185612"/>
    </source>
</evidence>
<dbReference type="Proteomes" id="UP000185612">
    <property type="component" value="Unassembled WGS sequence"/>
</dbReference>
<evidence type="ECO:0000256" key="1">
    <source>
        <dbReference type="ARBA" id="ARBA00022676"/>
    </source>
</evidence>
<dbReference type="InParanoid" id="A0A1Q5PTT8"/>
<dbReference type="InterPro" id="IPR050194">
    <property type="entry name" value="Glycosyltransferase_grp1"/>
</dbReference>
<sequence length="363" mass="38706">MRIICVTTWFPTETKPGLGAFTVRDLQAIAAQGHEVRVVHLVSPGVDDGSRELHHAGFPVRRIPMQPTNPLSILRAGRQLRRYLRGADVVHTMAISSLLPFVFTRPRLPWVHTEHWSGLTTPGTLPKWWQALLPAVRQVLRLPQVVTAVCEFLAAPIREIRGARSTAVVPCIVEPLAQVAPTPPPDGVLDLVSVGGLIERKDPLLAVATCAELNRRGLPTRLTWVGDGPLRQATAELAAALGVEVRLLGSVDLAGVHAALAQADLFFGPTRADNFFVSAAEALVAGRMVVVGATGGQGEYIDPDFGILVAEQDAAAYADALQTMAARLEHTDAAAVAASIGQRFSAATVGAAYSRLYSDLTGN</sequence>
<gene>
    <name evidence="4" type="ORF">BSZ40_10180</name>
</gene>
<dbReference type="Gene3D" id="3.40.50.2000">
    <property type="entry name" value="Glycogen Phosphorylase B"/>
    <property type="match status" value="2"/>
</dbReference>
<dbReference type="PANTHER" id="PTHR45947:SF3">
    <property type="entry name" value="SULFOQUINOVOSYL TRANSFERASE SQD2"/>
    <property type="match status" value="1"/>
</dbReference>
<reference evidence="5" key="1">
    <citation type="submission" date="2016-12" db="EMBL/GenBank/DDBJ databases">
        <authorList>
            <person name="Meng X."/>
        </authorList>
    </citation>
    <scope>NUCLEOTIDE SEQUENCE [LARGE SCALE GENOMIC DNA]</scope>
    <source>
        <strain evidence="5">DSM 20732</strain>
    </source>
</reference>
<keyword evidence="2" id="KW-0808">Transferase</keyword>
<evidence type="ECO:0000259" key="3">
    <source>
        <dbReference type="Pfam" id="PF13579"/>
    </source>
</evidence>
<dbReference type="GO" id="GO:1901137">
    <property type="term" value="P:carbohydrate derivative biosynthetic process"/>
    <property type="evidence" value="ECO:0007669"/>
    <property type="project" value="UniProtKB-ARBA"/>
</dbReference>
<protein>
    <recommendedName>
        <fullName evidence="3">Glycosyltransferase subfamily 4-like N-terminal domain-containing protein</fullName>
    </recommendedName>
</protein>
<evidence type="ECO:0000256" key="2">
    <source>
        <dbReference type="ARBA" id="ARBA00022679"/>
    </source>
</evidence>
<evidence type="ECO:0000313" key="4">
    <source>
        <dbReference type="EMBL" id="OKL50889.1"/>
    </source>
</evidence>
<dbReference type="STRING" id="52770.BSZ40_10180"/>
<dbReference type="OrthoDB" id="3171021at2"/>
<dbReference type="PANTHER" id="PTHR45947">
    <property type="entry name" value="SULFOQUINOVOSYL TRANSFERASE SQD2"/>
    <property type="match status" value="1"/>
</dbReference>
<dbReference type="Pfam" id="PF13692">
    <property type="entry name" value="Glyco_trans_1_4"/>
    <property type="match status" value="1"/>
</dbReference>
<name>A0A1Q5PTT8_9ACTO</name>